<evidence type="ECO:0000313" key="4">
    <source>
        <dbReference type="EMBL" id="GLA55570.1"/>
    </source>
</evidence>
<evidence type="ECO:0000256" key="2">
    <source>
        <dbReference type="ARBA" id="ARBA00023043"/>
    </source>
</evidence>
<accession>A0A9W6EFX9</accession>
<dbReference type="EMBL" id="BRPB01000141">
    <property type="protein sequence ID" value="GLA55570.1"/>
    <property type="molecule type" value="Genomic_DNA"/>
</dbReference>
<reference evidence="4" key="1">
    <citation type="submission" date="2022-07" db="EMBL/GenBank/DDBJ databases">
        <title>Taxonomy of Aspergillus series Nigri: significant species reduction supported by multi-species coalescent approaches.</title>
        <authorList>
            <person name="Bian C."/>
            <person name="Kusuya Y."/>
            <person name="Sklenar F."/>
            <person name="D'hooge E."/>
            <person name="Yaguchi T."/>
            <person name="Takahashi H."/>
            <person name="Hubka V."/>
        </authorList>
    </citation>
    <scope>NUCLEOTIDE SEQUENCE</scope>
    <source>
        <strain evidence="4">IFM 63604</strain>
    </source>
</reference>
<organism evidence="4 5">
    <name type="scientific">Aspergillus niger</name>
    <dbReference type="NCBI Taxonomy" id="5061"/>
    <lineage>
        <taxon>Eukaryota</taxon>
        <taxon>Fungi</taxon>
        <taxon>Dikarya</taxon>
        <taxon>Ascomycota</taxon>
        <taxon>Pezizomycotina</taxon>
        <taxon>Eurotiomycetes</taxon>
        <taxon>Eurotiomycetidae</taxon>
        <taxon>Eurotiales</taxon>
        <taxon>Aspergillaceae</taxon>
        <taxon>Aspergillus</taxon>
        <taxon>Aspergillus subgen. Circumdati</taxon>
    </lineage>
</organism>
<dbReference type="PROSITE" id="PS50088">
    <property type="entry name" value="ANK_REPEAT"/>
    <property type="match status" value="1"/>
</dbReference>
<dbReference type="SUPFAM" id="SSF48403">
    <property type="entry name" value="Ankyrin repeat"/>
    <property type="match status" value="2"/>
</dbReference>
<dbReference type="Pfam" id="PF12796">
    <property type="entry name" value="Ank_2"/>
    <property type="match status" value="1"/>
</dbReference>
<dbReference type="SMART" id="SM00248">
    <property type="entry name" value="ANK"/>
    <property type="match status" value="7"/>
</dbReference>
<dbReference type="AlphaFoldDB" id="A0A9W6EFX9"/>
<evidence type="ECO:0000313" key="5">
    <source>
        <dbReference type="Proteomes" id="UP001144191"/>
    </source>
</evidence>
<dbReference type="Proteomes" id="UP001144191">
    <property type="component" value="Unassembled WGS sequence"/>
</dbReference>
<dbReference type="InterPro" id="IPR036770">
    <property type="entry name" value="Ankyrin_rpt-contain_sf"/>
</dbReference>
<evidence type="ECO:0000256" key="1">
    <source>
        <dbReference type="ARBA" id="ARBA00022737"/>
    </source>
</evidence>
<protein>
    <submittedName>
        <fullName evidence="4">Uncharacterized protein</fullName>
    </submittedName>
</protein>
<feature type="repeat" description="ANK" evidence="3">
    <location>
        <begin position="66"/>
        <end position="98"/>
    </location>
</feature>
<gene>
    <name evidence="4" type="ORF">AnigIFM63604_002359</name>
</gene>
<proteinExistence type="predicted"/>
<sequence>MGDQFRRDREIYLNTKDEKGMTPLHYAAQLLPTGSISKAEHLEERGKWGSLLKGLEQDELNEQDENGRTPMCHAVEAGNAWAVNKLIEAGADPYQCDKNGRSPLSWAAQSGRRELIELLSWRFKFSNDKDNQGWTPCHYFLNREPESIEGYDFRILPLIWNRGHSQEVERLTWGKAFSKISSWSREPSDYMSTSLLSETDTFGLTLLSRAVQLDRILIVAILLTIEDIDIGVPDRDGKTPLWRAVEAGNRAISELLWDDDDITLGLLAANAQSDLVEWLVTNGYPLTRRHGPHDETAFHIMLENPNISVMENLLRKALAAQVPDLPEDTVEAPTNVSSFCLKATNRRGLTPLALAKEKRLLPIVKLFLQWRADVDPFKEKADWFSLLQDCNDKRDFRYFEKKYRGVSFELVEKKNNILVFDFYNAEDVTPQGYLVERCDMLQHLW</sequence>
<dbReference type="PANTHER" id="PTHR24198">
    <property type="entry name" value="ANKYRIN REPEAT AND PROTEIN KINASE DOMAIN-CONTAINING PROTEIN"/>
    <property type="match status" value="1"/>
</dbReference>
<dbReference type="PANTHER" id="PTHR24198:SF165">
    <property type="entry name" value="ANKYRIN REPEAT-CONTAINING PROTEIN-RELATED"/>
    <property type="match status" value="1"/>
</dbReference>
<name>A0A9W6EFX9_ASPNG</name>
<keyword evidence="2 3" id="KW-0040">ANK repeat</keyword>
<dbReference type="Gene3D" id="1.25.40.20">
    <property type="entry name" value="Ankyrin repeat-containing domain"/>
    <property type="match status" value="2"/>
</dbReference>
<evidence type="ECO:0000256" key="3">
    <source>
        <dbReference type="PROSITE-ProRule" id="PRU00023"/>
    </source>
</evidence>
<dbReference type="InterPro" id="IPR002110">
    <property type="entry name" value="Ankyrin_rpt"/>
</dbReference>
<dbReference type="PROSITE" id="PS50297">
    <property type="entry name" value="ANK_REP_REGION"/>
    <property type="match status" value="1"/>
</dbReference>
<keyword evidence="1" id="KW-0677">Repeat</keyword>
<comment type="caution">
    <text evidence="4">The sequence shown here is derived from an EMBL/GenBank/DDBJ whole genome shotgun (WGS) entry which is preliminary data.</text>
</comment>